<accession>A0A2D2AUU4</accession>
<sequence>MRAMRAFPILLPLILACGWTGVARAAEAGRCWFENGAVVVPARVGDVAGDWILDPASPRTLLHETKAQMEGLPAAFTAAASLAGRRVEGVDVTVADLDSRAPGFTTPIAGVIGADVLARFVVDLDFSPCRVRLIGGRPPVLKGSRLRLTQVDGVPALEAGVADDRQAGLGLFAVDWGSKAAVRLSQARLSPSPTDPVPDAHNGAPGRLRALSLAGALYEEQTAAVGPSPAPSLAGTLGTDFWSRWRLRLDIRGGVLTLAPK</sequence>
<gene>
    <name evidence="2" type="ORF">CSW64_04815</name>
</gene>
<proteinExistence type="predicted"/>
<evidence type="ECO:0000313" key="2">
    <source>
        <dbReference type="EMBL" id="ATQ41779.1"/>
    </source>
</evidence>
<keyword evidence="1" id="KW-0732">Signal</keyword>
<dbReference type="PROSITE" id="PS51257">
    <property type="entry name" value="PROKAR_LIPOPROTEIN"/>
    <property type="match status" value="1"/>
</dbReference>
<feature type="chain" id="PRO_5013823833" description="DUF2125 domain-containing protein" evidence="1">
    <location>
        <begin position="26"/>
        <end position="261"/>
    </location>
</feature>
<dbReference type="EMBL" id="CP024201">
    <property type="protein sequence ID" value="ATQ41779.1"/>
    <property type="molecule type" value="Genomic_DNA"/>
</dbReference>
<evidence type="ECO:0000313" key="3">
    <source>
        <dbReference type="Proteomes" id="UP000228945"/>
    </source>
</evidence>
<dbReference type="Proteomes" id="UP000228945">
    <property type="component" value="Chromosome"/>
</dbReference>
<keyword evidence="3" id="KW-1185">Reference proteome</keyword>
<name>A0A2D2AUU4_9CAUL</name>
<reference evidence="2 3" key="1">
    <citation type="submission" date="2017-10" db="EMBL/GenBank/DDBJ databases">
        <title>Genome sequence of Caulobacter mirabilis FWC38.</title>
        <authorList>
            <person name="Fiebig A."/>
            <person name="Crosson S."/>
        </authorList>
    </citation>
    <scope>NUCLEOTIDE SEQUENCE [LARGE SCALE GENOMIC DNA]</scope>
    <source>
        <strain evidence="2 3">FWC 38</strain>
    </source>
</reference>
<organism evidence="2 3">
    <name type="scientific">Caulobacter mirabilis</name>
    <dbReference type="NCBI Taxonomy" id="69666"/>
    <lineage>
        <taxon>Bacteria</taxon>
        <taxon>Pseudomonadati</taxon>
        <taxon>Pseudomonadota</taxon>
        <taxon>Alphaproteobacteria</taxon>
        <taxon>Caulobacterales</taxon>
        <taxon>Caulobacteraceae</taxon>
        <taxon>Caulobacter</taxon>
    </lineage>
</organism>
<evidence type="ECO:0000256" key="1">
    <source>
        <dbReference type="SAM" id="SignalP"/>
    </source>
</evidence>
<evidence type="ECO:0008006" key="4">
    <source>
        <dbReference type="Google" id="ProtNLM"/>
    </source>
</evidence>
<feature type="signal peptide" evidence="1">
    <location>
        <begin position="1"/>
        <end position="25"/>
    </location>
</feature>
<dbReference type="KEGG" id="cmb:CSW64_04815"/>
<protein>
    <recommendedName>
        <fullName evidence="4">DUF2125 domain-containing protein</fullName>
    </recommendedName>
</protein>
<dbReference type="AlphaFoldDB" id="A0A2D2AUU4"/>